<evidence type="ECO:0000256" key="3">
    <source>
        <dbReference type="ARBA" id="ARBA00022989"/>
    </source>
</evidence>
<dbReference type="AlphaFoldDB" id="A0A285NGX1"/>
<feature type="transmembrane region" description="Helical" evidence="5">
    <location>
        <begin position="113"/>
        <end position="138"/>
    </location>
</feature>
<dbReference type="GO" id="GO:0016020">
    <property type="term" value="C:membrane"/>
    <property type="evidence" value="ECO:0007669"/>
    <property type="project" value="UniProtKB-SubCell"/>
</dbReference>
<name>A0A285NGX1_9HYPH</name>
<evidence type="ECO:0000256" key="4">
    <source>
        <dbReference type="ARBA" id="ARBA00023136"/>
    </source>
</evidence>
<evidence type="ECO:0000259" key="6">
    <source>
        <dbReference type="Pfam" id="PF07298"/>
    </source>
</evidence>
<comment type="subcellular location">
    <subcellularLocation>
        <location evidence="1">Membrane</location>
        <topology evidence="1">Multi-pass membrane protein</topology>
    </subcellularLocation>
</comment>
<feature type="transmembrane region" description="Helical" evidence="5">
    <location>
        <begin position="75"/>
        <end position="93"/>
    </location>
</feature>
<evidence type="ECO:0000313" key="7">
    <source>
        <dbReference type="EMBL" id="SNZ08153.1"/>
    </source>
</evidence>
<keyword evidence="8" id="KW-1185">Reference proteome</keyword>
<dbReference type="RefSeq" id="WP_097152647.1">
    <property type="nucleotide sequence ID" value="NZ_OBEL01000001.1"/>
</dbReference>
<evidence type="ECO:0000256" key="5">
    <source>
        <dbReference type="SAM" id="Phobius"/>
    </source>
</evidence>
<dbReference type="InterPro" id="IPR009915">
    <property type="entry name" value="NnrU_dom"/>
</dbReference>
<dbReference type="Pfam" id="PF07298">
    <property type="entry name" value="NnrU"/>
    <property type="match status" value="1"/>
</dbReference>
<gene>
    <name evidence="7" type="ORF">SAMN06265368_1480</name>
</gene>
<feature type="domain" description="NnrU" evidence="6">
    <location>
        <begin position="4"/>
        <end position="188"/>
    </location>
</feature>
<proteinExistence type="predicted"/>
<evidence type="ECO:0000256" key="1">
    <source>
        <dbReference type="ARBA" id="ARBA00004141"/>
    </source>
</evidence>
<protein>
    <submittedName>
        <fullName evidence="7">Uncharacterized membrane protein</fullName>
    </submittedName>
</protein>
<accession>A0A285NGX1</accession>
<organism evidence="7 8">
    <name type="scientific">Cohaesibacter gelatinilyticus</name>
    <dbReference type="NCBI Taxonomy" id="372072"/>
    <lineage>
        <taxon>Bacteria</taxon>
        <taxon>Pseudomonadati</taxon>
        <taxon>Pseudomonadota</taxon>
        <taxon>Alphaproteobacteria</taxon>
        <taxon>Hyphomicrobiales</taxon>
        <taxon>Cohaesibacteraceae</taxon>
    </lineage>
</organism>
<dbReference type="EMBL" id="OBEL01000001">
    <property type="protein sequence ID" value="SNZ08153.1"/>
    <property type="molecule type" value="Genomic_DNA"/>
</dbReference>
<dbReference type="OrthoDB" id="5293641at2"/>
<keyword evidence="4 5" id="KW-0472">Membrane</keyword>
<evidence type="ECO:0000256" key="2">
    <source>
        <dbReference type="ARBA" id="ARBA00022692"/>
    </source>
</evidence>
<feature type="transmembrane region" description="Helical" evidence="5">
    <location>
        <begin position="35"/>
        <end position="55"/>
    </location>
</feature>
<sequence length="190" mass="21107">MTFLILGIILFLAIHLVPQFPDLKDRFVDKIGMTGYRALHGVIALGSVALIVYGYFESRNDPVIIWYPPFWTRHLAATLMIIASILVFAAPFAGKIKEKLTSPLSVGLKLWALAHLIGNGTLGDIVVFGFFLAFAVSYRISLKKRIAAGLVSVPKGRWINDVYAIVLGLAFYVVMVLWAHEWAFDVSPIM</sequence>
<evidence type="ECO:0000313" key="8">
    <source>
        <dbReference type="Proteomes" id="UP000219439"/>
    </source>
</evidence>
<keyword evidence="3 5" id="KW-1133">Transmembrane helix</keyword>
<dbReference type="Proteomes" id="UP000219439">
    <property type="component" value="Unassembled WGS sequence"/>
</dbReference>
<feature type="transmembrane region" description="Helical" evidence="5">
    <location>
        <begin position="158"/>
        <end position="180"/>
    </location>
</feature>
<keyword evidence="2 5" id="KW-0812">Transmembrane</keyword>
<reference evidence="7 8" key="1">
    <citation type="submission" date="2017-09" db="EMBL/GenBank/DDBJ databases">
        <authorList>
            <person name="Ehlers B."/>
            <person name="Leendertz F.H."/>
        </authorList>
    </citation>
    <scope>NUCLEOTIDE SEQUENCE [LARGE SCALE GENOMIC DNA]</scope>
    <source>
        <strain evidence="7 8">DSM 18289</strain>
    </source>
</reference>